<dbReference type="InterPro" id="IPR016979">
    <property type="entry name" value="DUF2129"/>
</dbReference>
<name>A0ABU5CRL8_9BACI</name>
<protein>
    <recommendedName>
        <fullName evidence="2">UPF0298 protein RWD45_05030</fullName>
    </recommendedName>
</protein>
<dbReference type="Proteomes" id="UP001275315">
    <property type="component" value="Unassembled WGS sequence"/>
</dbReference>
<dbReference type="EMBL" id="JAWDIQ010000001">
    <property type="protein sequence ID" value="MDY0408083.1"/>
    <property type="molecule type" value="Genomic_DNA"/>
</dbReference>
<dbReference type="Pfam" id="PF09902">
    <property type="entry name" value="DUF2129"/>
    <property type="match status" value="1"/>
</dbReference>
<comment type="subcellular location">
    <subcellularLocation>
        <location evidence="2">Cytoplasm</location>
    </subcellularLocation>
</comment>
<comment type="similarity">
    <text evidence="2">Belongs to the UPF0298 family.</text>
</comment>
<sequence length="91" mass="10962">MRTERQGLIVWFQHMKNLKQLKRHGHLIYSSKKLKYAVIYVNQSDIDDIFNRLLKYSFVSRVELSYKPFVNTTYENAKPDKAKQYDYKLGI</sequence>
<dbReference type="PIRSF" id="PIRSF031653">
    <property type="entry name" value="UCP031653"/>
    <property type="match status" value="1"/>
</dbReference>
<comment type="caution">
    <text evidence="3">The sequence shown here is derived from an EMBL/GenBank/DDBJ whole genome shotgun (WGS) entry which is preliminary data.</text>
</comment>
<reference evidence="3 4" key="1">
    <citation type="submission" date="2023-10" db="EMBL/GenBank/DDBJ databases">
        <title>Virgibacillus soli CC-YMP-6 genome.</title>
        <authorList>
            <person name="Miliotis G."/>
            <person name="Sengupta P."/>
            <person name="Hameed A."/>
            <person name="Chuvochina M."/>
            <person name="Mcdonagh F."/>
            <person name="Simpson A.C."/>
            <person name="Singh N.K."/>
            <person name="Rekha P.D."/>
            <person name="Raman K."/>
            <person name="Hugenholtz P."/>
            <person name="Venkateswaran K."/>
        </authorList>
    </citation>
    <scope>NUCLEOTIDE SEQUENCE [LARGE SCALE GENOMIC DNA]</scope>
    <source>
        <strain evidence="3 4">CC-YMP-6</strain>
    </source>
</reference>
<dbReference type="HAMAP" id="MF_01126">
    <property type="entry name" value="UPF0298"/>
    <property type="match status" value="1"/>
</dbReference>
<accession>A0ABU5CRL8</accession>
<keyword evidence="4" id="KW-1185">Reference proteome</keyword>
<proteinExistence type="inferred from homology"/>
<evidence type="ECO:0000256" key="1">
    <source>
        <dbReference type="ARBA" id="ARBA00022490"/>
    </source>
</evidence>
<dbReference type="NCBIfam" id="NF002777">
    <property type="entry name" value="PRK02886.1"/>
    <property type="match status" value="1"/>
</dbReference>
<evidence type="ECO:0000313" key="4">
    <source>
        <dbReference type="Proteomes" id="UP001275315"/>
    </source>
</evidence>
<evidence type="ECO:0000313" key="3">
    <source>
        <dbReference type="EMBL" id="MDY0408083.1"/>
    </source>
</evidence>
<keyword evidence="1 2" id="KW-0963">Cytoplasm</keyword>
<gene>
    <name evidence="3" type="ORF">RWD45_05030</name>
</gene>
<dbReference type="RefSeq" id="WP_320378845.1">
    <property type="nucleotide sequence ID" value="NZ_JAWDIQ010000001.1"/>
</dbReference>
<organism evidence="3 4">
    <name type="scientific">Paracerasibacillus soli</name>
    <dbReference type="NCBI Taxonomy" id="480284"/>
    <lineage>
        <taxon>Bacteria</taxon>
        <taxon>Bacillati</taxon>
        <taxon>Bacillota</taxon>
        <taxon>Bacilli</taxon>
        <taxon>Bacillales</taxon>
        <taxon>Bacillaceae</taxon>
        <taxon>Paracerasibacillus</taxon>
    </lineage>
</organism>
<evidence type="ECO:0000256" key="2">
    <source>
        <dbReference type="HAMAP-Rule" id="MF_01126"/>
    </source>
</evidence>